<dbReference type="AlphaFoldDB" id="A0A120AHP4"/>
<proteinExistence type="predicted"/>
<comment type="caution">
    <text evidence="2">The sequence shown here is derived from an EMBL/GenBank/DDBJ whole genome shotgun (WGS) entry which is preliminary data.</text>
</comment>
<evidence type="ECO:0000256" key="1">
    <source>
        <dbReference type="SAM" id="MobiDB-lite"/>
    </source>
</evidence>
<name>A0A120AHP4_9GAMM</name>
<evidence type="ECO:0000313" key="2">
    <source>
        <dbReference type="EMBL" id="KWS06483.1"/>
    </source>
</evidence>
<keyword evidence="3" id="KW-1185">Reference proteome</keyword>
<dbReference type="Proteomes" id="UP000023435">
    <property type="component" value="Unassembled WGS sequence"/>
</dbReference>
<gene>
    <name evidence="2" type="ORF">AZ78_4039</name>
</gene>
<sequence length="53" mass="5276">MGIGVHGLALCVAGLAALASAVGPRRRKGEGCSVAAHAASAGQRPGHDDRSRR</sequence>
<evidence type="ECO:0000313" key="3">
    <source>
        <dbReference type="Proteomes" id="UP000023435"/>
    </source>
</evidence>
<protein>
    <submittedName>
        <fullName evidence="2">Uncharacterized protein</fullName>
    </submittedName>
</protein>
<accession>A0A120AHP4</accession>
<dbReference type="EMBL" id="JAJA02000001">
    <property type="protein sequence ID" value="KWS06483.1"/>
    <property type="molecule type" value="Genomic_DNA"/>
</dbReference>
<organism evidence="2 3">
    <name type="scientific">Lysobacter capsici AZ78</name>
    <dbReference type="NCBI Taxonomy" id="1444315"/>
    <lineage>
        <taxon>Bacteria</taxon>
        <taxon>Pseudomonadati</taxon>
        <taxon>Pseudomonadota</taxon>
        <taxon>Gammaproteobacteria</taxon>
        <taxon>Lysobacterales</taxon>
        <taxon>Lysobacteraceae</taxon>
        <taxon>Lysobacter</taxon>
    </lineage>
</organism>
<reference evidence="2 3" key="1">
    <citation type="journal article" date="2014" name="Genome Announc.">
        <title>Draft Genome Sequence of Lysobacter capsici AZ78, a Bacterium Antagonistic to Plant-Pathogenic Oomycetes.</title>
        <authorList>
            <person name="Puopolo G."/>
            <person name="Sonego P."/>
            <person name="Engelen K."/>
            <person name="Pertot I."/>
        </authorList>
    </citation>
    <scope>NUCLEOTIDE SEQUENCE [LARGE SCALE GENOMIC DNA]</scope>
    <source>
        <strain evidence="2 3">AZ78</strain>
    </source>
</reference>
<feature type="region of interest" description="Disordered" evidence="1">
    <location>
        <begin position="33"/>
        <end position="53"/>
    </location>
</feature>